<reference evidence="2 3" key="1">
    <citation type="journal article" date="2018" name="Mol. Plant">
        <title>The genome of Artemisia annua provides insight into the evolution of Asteraceae family and artemisinin biosynthesis.</title>
        <authorList>
            <person name="Shen Q."/>
            <person name="Zhang L."/>
            <person name="Liao Z."/>
            <person name="Wang S."/>
            <person name="Yan T."/>
            <person name="Shi P."/>
            <person name="Liu M."/>
            <person name="Fu X."/>
            <person name="Pan Q."/>
            <person name="Wang Y."/>
            <person name="Lv Z."/>
            <person name="Lu X."/>
            <person name="Zhang F."/>
            <person name="Jiang W."/>
            <person name="Ma Y."/>
            <person name="Chen M."/>
            <person name="Hao X."/>
            <person name="Li L."/>
            <person name="Tang Y."/>
            <person name="Lv G."/>
            <person name="Zhou Y."/>
            <person name="Sun X."/>
            <person name="Brodelius P.E."/>
            <person name="Rose J.K.C."/>
            <person name="Tang K."/>
        </authorList>
    </citation>
    <scope>NUCLEOTIDE SEQUENCE [LARGE SCALE GENOMIC DNA]</scope>
    <source>
        <strain evidence="3">cv. Huhao1</strain>
        <tissue evidence="2">Leaf</tissue>
    </source>
</reference>
<dbReference type="InterPro" id="IPR036047">
    <property type="entry name" value="F-box-like_dom_sf"/>
</dbReference>
<dbReference type="PANTHER" id="PTHR31900:SF34">
    <property type="entry name" value="EMB|CAB62440.1-RELATED"/>
    <property type="match status" value="1"/>
</dbReference>
<dbReference type="InterPro" id="IPR053781">
    <property type="entry name" value="F-box_AtFBL13-like"/>
</dbReference>
<sequence>MSSRKVMKLSSANNDEIKQDFISKLPDTLLTRILSLLPDADACRTSVLSKSWKDLWMFLPNLHFVIPNSSTWEQASNYYDLVDKTLAIRGGLPIRRFFLYGSQMFHIACVENWLRIAVQRKVQIIVLRFPPCGSWVSFHWDMFKTCETLVELTLEGQFCLEVPKDKVFFPCLKKISLVSIRYGYRGDESFENLITTCCPVLEELFLERQKLDYFGTIKISSISLKRLRIYNTVNVFDEFVIDAPKLEYLNIEDKKGSEYSDYSFTKKPSSLVEAYIDTDTDSVNQIVTNISAVKVLTLTFPTIWAFNEIYEIDELDDLNRLNVPVFPNLVKLVIDVHANISNWSLLFVFLHNMPNLGHLTFMNGLLPIQNAGRIFHQHWKPPPEAPACLRFKLKEIIILNREAITQEELTLIWYMLNHSDNLEILTVNGHELDPMRLEVLLKFHRGSNLCRFEIV</sequence>
<dbReference type="EMBL" id="PKPP01016999">
    <property type="protein sequence ID" value="PWA37285.1"/>
    <property type="molecule type" value="Genomic_DNA"/>
</dbReference>
<dbReference type="AlphaFoldDB" id="A0A2U1KKJ4"/>
<dbReference type="SUPFAM" id="SSF52047">
    <property type="entry name" value="RNI-like"/>
    <property type="match status" value="1"/>
</dbReference>
<dbReference type="STRING" id="35608.A0A2U1KKJ4"/>
<organism evidence="2 3">
    <name type="scientific">Artemisia annua</name>
    <name type="common">Sweet wormwood</name>
    <dbReference type="NCBI Taxonomy" id="35608"/>
    <lineage>
        <taxon>Eukaryota</taxon>
        <taxon>Viridiplantae</taxon>
        <taxon>Streptophyta</taxon>
        <taxon>Embryophyta</taxon>
        <taxon>Tracheophyta</taxon>
        <taxon>Spermatophyta</taxon>
        <taxon>Magnoliopsida</taxon>
        <taxon>eudicotyledons</taxon>
        <taxon>Gunneridae</taxon>
        <taxon>Pentapetalae</taxon>
        <taxon>asterids</taxon>
        <taxon>campanulids</taxon>
        <taxon>Asterales</taxon>
        <taxon>Asteraceae</taxon>
        <taxon>Asteroideae</taxon>
        <taxon>Anthemideae</taxon>
        <taxon>Artemisiinae</taxon>
        <taxon>Artemisia</taxon>
    </lineage>
</organism>
<dbReference type="PANTHER" id="PTHR31900">
    <property type="entry name" value="F-BOX/RNI SUPERFAMILY PROTEIN-RELATED"/>
    <property type="match status" value="1"/>
</dbReference>
<dbReference type="Proteomes" id="UP000245207">
    <property type="component" value="Unassembled WGS sequence"/>
</dbReference>
<dbReference type="Gene3D" id="3.80.10.10">
    <property type="entry name" value="Ribonuclease Inhibitor"/>
    <property type="match status" value="1"/>
</dbReference>
<dbReference type="PROSITE" id="PS50181">
    <property type="entry name" value="FBOX"/>
    <property type="match status" value="1"/>
</dbReference>
<dbReference type="Gene3D" id="1.20.1280.50">
    <property type="match status" value="1"/>
</dbReference>
<dbReference type="OrthoDB" id="612216at2759"/>
<proteinExistence type="predicted"/>
<dbReference type="Pfam" id="PF00646">
    <property type="entry name" value="F-box"/>
    <property type="match status" value="1"/>
</dbReference>
<evidence type="ECO:0000313" key="2">
    <source>
        <dbReference type="EMBL" id="PWA37285.1"/>
    </source>
</evidence>
<dbReference type="SUPFAM" id="SSF81383">
    <property type="entry name" value="F-box domain"/>
    <property type="match status" value="1"/>
</dbReference>
<dbReference type="Pfam" id="PF24758">
    <property type="entry name" value="LRR_At5g56370"/>
    <property type="match status" value="1"/>
</dbReference>
<dbReference type="InterPro" id="IPR050232">
    <property type="entry name" value="FBL13/AtMIF1-like"/>
</dbReference>
<accession>A0A2U1KKJ4</accession>
<protein>
    <submittedName>
        <fullName evidence="2">F-box/RNI-like/FBD-like domains-containing protein</fullName>
    </submittedName>
</protein>
<comment type="caution">
    <text evidence="2">The sequence shown here is derived from an EMBL/GenBank/DDBJ whole genome shotgun (WGS) entry which is preliminary data.</text>
</comment>
<evidence type="ECO:0000259" key="1">
    <source>
        <dbReference type="PROSITE" id="PS50181"/>
    </source>
</evidence>
<dbReference type="CDD" id="cd22160">
    <property type="entry name" value="F-box_AtFBL13-like"/>
    <property type="match status" value="1"/>
</dbReference>
<dbReference type="InterPro" id="IPR032675">
    <property type="entry name" value="LRR_dom_sf"/>
</dbReference>
<gene>
    <name evidence="2" type="ORF">CTI12_AA504300</name>
</gene>
<dbReference type="InterPro" id="IPR001810">
    <property type="entry name" value="F-box_dom"/>
</dbReference>
<evidence type="ECO:0000313" key="3">
    <source>
        <dbReference type="Proteomes" id="UP000245207"/>
    </source>
</evidence>
<keyword evidence="3" id="KW-1185">Reference proteome</keyword>
<name>A0A2U1KKJ4_ARTAN</name>
<dbReference type="InterPro" id="IPR055411">
    <property type="entry name" value="LRR_FXL15/At3g58940/PEG3-like"/>
</dbReference>
<feature type="domain" description="F-box" evidence="1">
    <location>
        <begin position="19"/>
        <end position="75"/>
    </location>
</feature>